<gene>
    <name evidence="1" type="ORF">C2G38_2225697</name>
</gene>
<reference evidence="1 2" key="1">
    <citation type="submission" date="2018-06" db="EMBL/GenBank/DDBJ databases">
        <title>Comparative genomics reveals the genomic features of Rhizophagus irregularis, R. cerebriforme, R. diaphanum and Gigaspora rosea, and their symbiotic lifestyle signature.</title>
        <authorList>
            <person name="Morin E."/>
            <person name="San Clemente H."/>
            <person name="Chen E.C.H."/>
            <person name="De La Providencia I."/>
            <person name="Hainaut M."/>
            <person name="Kuo A."/>
            <person name="Kohler A."/>
            <person name="Murat C."/>
            <person name="Tang N."/>
            <person name="Roy S."/>
            <person name="Loubradou J."/>
            <person name="Henrissat B."/>
            <person name="Grigoriev I.V."/>
            <person name="Corradi N."/>
            <person name="Roux C."/>
            <person name="Martin F.M."/>
        </authorList>
    </citation>
    <scope>NUCLEOTIDE SEQUENCE [LARGE SCALE GENOMIC DNA]</scope>
    <source>
        <strain evidence="1 2">DAOM 194757</strain>
    </source>
</reference>
<keyword evidence="2" id="KW-1185">Reference proteome</keyword>
<evidence type="ECO:0000313" key="2">
    <source>
        <dbReference type="Proteomes" id="UP000266673"/>
    </source>
</evidence>
<protein>
    <recommendedName>
        <fullName evidence="3">SWIM-type domain-containing protein</fullName>
    </recommendedName>
</protein>
<organism evidence="1 2">
    <name type="scientific">Gigaspora rosea</name>
    <dbReference type="NCBI Taxonomy" id="44941"/>
    <lineage>
        <taxon>Eukaryota</taxon>
        <taxon>Fungi</taxon>
        <taxon>Fungi incertae sedis</taxon>
        <taxon>Mucoromycota</taxon>
        <taxon>Glomeromycotina</taxon>
        <taxon>Glomeromycetes</taxon>
        <taxon>Diversisporales</taxon>
        <taxon>Gigasporaceae</taxon>
        <taxon>Gigaspora</taxon>
    </lineage>
</organism>
<proteinExistence type="predicted"/>
<dbReference type="PANTHER" id="PTHR47718">
    <property type="entry name" value="OS01G0519700 PROTEIN"/>
    <property type="match status" value="1"/>
</dbReference>
<name>A0A397U0P9_9GLOM</name>
<accession>A0A397U0P9</accession>
<dbReference type="Proteomes" id="UP000266673">
    <property type="component" value="Unassembled WGS sequence"/>
</dbReference>
<evidence type="ECO:0000313" key="1">
    <source>
        <dbReference type="EMBL" id="RIB03241.1"/>
    </source>
</evidence>
<dbReference type="OrthoDB" id="2418216at2759"/>
<comment type="caution">
    <text evidence="1">The sequence shown here is derived from an EMBL/GenBank/DDBJ whole genome shotgun (WGS) entry which is preliminary data.</text>
</comment>
<dbReference type="EMBL" id="QKWP01002469">
    <property type="protein sequence ID" value="RIB03241.1"/>
    <property type="molecule type" value="Genomic_DNA"/>
</dbReference>
<sequence length="372" mass="43243">MIGQTNIWCYSISQPSVILTNTDPAVDSAIRQNSLSKEVFQQHFNSLIEKYPNAKSYLEYLYKSKDYWAHCFIKYKFTDGMIAISRVESVNRCLKNLLHNLNISLYELASEIYKLLDLSEQGKQKNQSMTIQEQSIDELQATLKQMLKFVGPNNVKELWTINIANSLNIKHYLLQNNSYLCSCLFIIQCGIMCRYYFQLMLATSNAKFHIRMLPSQWYSANDTGSDELFLVADKFIQDMPILPNDSPVPYLYFFRQERADFRKENLNTLEQRITYGKLHGVYKKALNKALQNKSKSQQLINLLQDFTDKVDLDDISDSDDESQQSDDNYADKENINTYLQNPKVRKGRGHLPGTKRLKSSYEVVKPKTKQQC</sequence>
<dbReference type="STRING" id="44941.A0A397U0P9"/>
<evidence type="ECO:0008006" key="3">
    <source>
        <dbReference type="Google" id="ProtNLM"/>
    </source>
</evidence>
<dbReference type="AlphaFoldDB" id="A0A397U0P9"/>